<sequence>MDTEPPTERPVDADIDWCFDAVQGVSRTFAITIDVLEEPMASYICVGYLLCRVADTVEDAGHIPPDEQSRLLSLYDDALDPEDETDIEEFQRAVEPWLPANAEGVDADEVGDEADWNVVAESPRVVATFRSLGEDAQSAIYPPVSELVTGMAEFVDRYADDGGLRIHTIDELEEYCWYAAGTVGELITNLLAQDVDDRRAEIMRANARGFALLLQLVNVAKDVSDDFREENNVYLPAAWLREYGVSPANVTHPENHTAVAGVIQRVTRHARGYMDDAQRYLEALPESRGNTVEAWAIPFLLAVGTSRELLERPEDVVEEGGVKVSRAEVVGLIQLFKSGNVERERIGELRSQLEDEPFSPS</sequence>
<dbReference type="SFLD" id="SFLDG01018">
    <property type="entry name" value="Squalene/Phytoene_Synthase_Lik"/>
    <property type="match status" value="1"/>
</dbReference>
<dbReference type="GO" id="GO:0051996">
    <property type="term" value="F:squalene synthase [NAD(P)H] activity"/>
    <property type="evidence" value="ECO:0007669"/>
    <property type="project" value="InterPro"/>
</dbReference>
<dbReference type="AlphaFoldDB" id="A0A8U0IH28"/>
<dbReference type="Pfam" id="PF00494">
    <property type="entry name" value="SQS_PSY"/>
    <property type="match status" value="1"/>
</dbReference>
<dbReference type="InterPro" id="IPR002060">
    <property type="entry name" value="Squ/phyt_synthse"/>
</dbReference>
<dbReference type="EMBL" id="CP096658">
    <property type="protein sequence ID" value="UPW00168.1"/>
    <property type="molecule type" value="Genomic_DNA"/>
</dbReference>
<evidence type="ECO:0000313" key="2">
    <source>
        <dbReference type="Proteomes" id="UP000830434"/>
    </source>
</evidence>
<proteinExistence type="predicted"/>
<gene>
    <name evidence="1" type="ORF">M0R88_16845</name>
</gene>
<dbReference type="Proteomes" id="UP000830434">
    <property type="component" value="Chromosome"/>
</dbReference>
<name>A0A8U0IH28_9EURY</name>
<dbReference type="GeneID" id="72191558"/>
<organism evidence="1 2">
    <name type="scientific">Halorussus gelatinilyticus</name>
    <dbReference type="NCBI Taxonomy" id="2937524"/>
    <lineage>
        <taxon>Archaea</taxon>
        <taxon>Methanobacteriati</taxon>
        <taxon>Methanobacteriota</taxon>
        <taxon>Stenosarchaea group</taxon>
        <taxon>Halobacteria</taxon>
        <taxon>Halobacteriales</taxon>
        <taxon>Haladaptataceae</taxon>
        <taxon>Halorussus</taxon>
    </lineage>
</organism>
<keyword evidence="2" id="KW-1185">Reference proteome</keyword>
<dbReference type="SUPFAM" id="SSF48576">
    <property type="entry name" value="Terpenoid synthases"/>
    <property type="match status" value="1"/>
</dbReference>
<dbReference type="GO" id="GO:0045338">
    <property type="term" value="P:farnesyl diphosphate metabolic process"/>
    <property type="evidence" value="ECO:0007669"/>
    <property type="project" value="InterPro"/>
</dbReference>
<dbReference type="PANTHER" id="PTHR11626:SF2">
    <property type="entry name" value="SQUALENE SYNTHASE"/>
    <property type="match status" value="1"/>
</dbReference>
<dbReference type="RefSeq" id="WP_248654582.1">
    <property type="nucleotide sequence ID" value="NZ_CP096658.1"/>
</dbReference>
<protein>
    <submittedName>
        <fullName evidence="1">Squalene/phytoene synthase family protein</fullName>
    </submittedName>
</protein>
<dbReference type="PANTHER" id="PTHR11626">
    <property type="entry name" value="FARNESYL-DIPHOSPHATE FARNESYLTRANSFERASE"/>
    <property type="match status" value="1"/>
</dbReference>
<dbReference type="KEGG" id="haxz:M0R88_16845"/>
<evidence type="ECO:0000313" key="1">
    <source>
        <dbReference type="EMBL" id="UPW00168.1"/>
    </source>
</evidence>
<dbReference type="Gene3D" id="1.10.600.10">
    <property type="entry name" value="Farnesyl Diphosphate Synthase"/>
    <property type="match status" value="1"/>
</dbReference>
<accession>A0A8U0IH28</accession>
<dbReference type="InterPro" id="IPR044844">
    <property type="entry name" value="Trans_IPPS_euk-type"/>
</dbReference>
<dbReference type="SFLD" id="SFLDS00005">
    <property type="entry name" value="Isoprenoid_Synthase_Type_I"/>
    <property type="match status" value="1"/>
</dbReference>
<reference evidence="1" key="1">
    <citation type="submission" date="2022-04" db="EMBL/GenBank/DDBJ databases">
        <title>Diverse halophilic archaea isolated from saline environments.</title>
        <authorList>
            <person name="Cui H.-L."/>
        </authorList>
    </citation>
    <scope>NUCLEOTIDE SEQUENCE</scope>
    <source>
        <strain evidence="1">XZYJT40</strain>
    </source>
</reference>
<dbReference type="InterPro" id="IPR008949">
    <property type="entry name" value="Isoprenoid_synthase_dom_sf"/>
</dbReference>